<name>A0A401ZFT6_9CHLR</name>
<dbReference type="EMBL" id="BIFQ01000001">
    <property type="protein sequence ID" value="GCE05735.1"/>
    <property type="molecule type" value="Genomic_DNA"/>
</dbReference>
<dbReference type="CDD" id="cd00082">
    <property type="entry name" value="HisKA"/>
    <property type="match status" value="1"/>
</dbReference>
<evidence type="ECO:0000259" key="9">
    <source>
        <dbReference type="PROSITE" id="PS50112"/>
    </source>
</evidence>
<dbReference type="PANTHER" id="PTHR43711:SF1">
    <property type="entry name" value="HISTIDINE KINASE 1"/>
    <property type="match status" value="1"/>
</dbReference>
<dbReference type="Gene3D" id="1.10.287.130">
    <property type="match status" value="1"/>
</dbReference>
<dbReference type="RefSeq" id="WP_126596748.1">
    <property type="nucleotide sequence ID" value="NZ_BIFQ01000001.1"/>
</dbReference>
<dbReference type="SMART" id="SM00388">
    <property type="entry name" value="HisKA"/>
    <property type="match status" value="1"/>
</dbReference>
<dbReference type="Gene3D" id="3.30.565.10">
    <property type="entry name" value="Histidine kinase-like ATPase, C-terminal domain"/>
    <property type="match status" value="1"/>
</dbReference>
<dbReference type="PANTHER" id="PTHR43711">
    <property type="entry name" value="TWO-COMPONENT HISTIDINE KINASE"/>
    <property type="match status" value="1"/>
</dbReference>
<keyword evidence="3" id="KW-0597">Phosphoprotein</keyword>
<dbReference type="Pfam" id="PF00512">
    <property type="entry name" value="HisKA"/>
    <property type="match status" value="1"/>
</dbReference>
<dbReference type="Proteomes" id="UP000287224">
    <property type="component" value="Unassembled WGS sequence"/>
</dbReference>
<dbReference type="SMART" id="SM00387">
    <property type="entry name" value="HATPase_c"/>
    <property type="match status" value="1"/>
</dbReference>
<keyword evidence="7" id="KW-0175">Coiled coil</keyword>
<dbReference type="EC" id="2.7.13.3" evidence="2"/>
<feature type="coiled-coil region" evidence="7">
    <location>
        <begin position="6"/>
        <end position="37"/>
    </location>
</feature>
<dbReference type="InterPro" id="IPR036890">
    <property type="entry name" value="HATPase_C_sf"/>
</dbReference>
<evidence type="ECO:0000256" key="3">
    <source>
        <dbReference type="ARBA" id="ARBA00022553"/>
    </source>
</evidence>
<dbReference type="InterPro" id="IPR013656">
    <property type="entry name" value="PAS_4"/>
</dbReference>
<dbReference type="InterPro" id="IPR004358">
    <property type="entry name" value="Sig_transdc_His_kin-like_C"/>
</dbReference>
<dbReference type="SUPFAM" id="SSF47384">
    <property type="entry name" value="Homodimeric domain of signal transducing histidine kinase"/>
    <property type="match status" value="1"/>
</dbReference>
<accession>A0A401ZFT6</accession>
<dbReference type="PROSITE" id="PS50113">
    <property type="entry name" value="PAC"/>
    <property type="match status" value="1"/>
</dbReference>
<dbReference type="InterPro" id="IPR036097">
    <property type="entry name" value="HisK_dim/P_sf"/>
</dbReference>
<gene>
    <name evidence="11" type="ORF">KDAU_30640</name>
</gene>
<keyword evidence="5" id="KW-0418">Kinase</keyword>
<organism evidence="11 12">
    <name type="scientific">Dictyobacter aurantiacus</name>
    <dbReference type="NCBI Taxonomy" id="1936993"/>
    <lineage>
        <taxon>Bacteria</taxon>
        <taxon>Bacillati</taxon>
        <taxon>Chloroflexota</taxon>
        <taxon>Ktedonobacteria</taxon>
        <taxon>Ktedonobacterales</taxon>
        <taxon>Dictyobacteraceae</taxon>
        <taxon>Dictyobacter</taxon>
    </lineage>
</organism>
<evidence type="ECO:0000313" key="11">
    <source>
        <dbReference type="EMBL" id="GCE05735.1"/>
    </source>
</evidence>
<dbReference type="FunFam" id="3.30.565.10:FF:000006">
    <property type="entry name" value="Sensor histidine kinase WalK"/>
    <property type="match status" value="1"/>
</dbReference>
<dbReference type="PROSITE" id="PS50112">
    <property type="entry name" value="PAS"/>
    <property type="match status" value="1"/>
</dbReference>
<dbReference type="AlphaFoldDB" id="A0A401ZFT6"/>
<reference evidence="12" key="1">
    <citation type="submission" date="2018-12" db="EMBL/GenBank/DDBJ databases">
        <title>Tengunoibacter tsumagoiensis gen. nov., sp. nov., Dictyobacter kobayashii sp. nov., D. alpinus sp. nov., and D. joshuensis sp. nov. and description of Dictyobacteraceae fam. nov. within the order Ktedonobacterales isolated from Tengu-no-mugimeshi.</title>
        <authorList>
            <person name="Wang C.M."/>
            <person name="Zheng Y."/>
            <person name="Sakai Y."/>
            <person name="Toyoda A."/>
            <person name="Minakuchi Y."/>
            <person name="Abe K."/>
            <person name="Yokota A."/>
            <person name="Yabe S."/>
        </authorList>
    </citation>
    <scope>NUCLEOTIDE SEQUENCE [LARGE SCALE GENOMIC DNA]</scope>
    <source>
        <strain evidence="12">S-27</strain>
    </source>
</reference>
<evidence type="ECO:0000259" key="8">
    <source>
        <dbReference type="PROSITE" id="PS50109"/>
    </source>
</evidence>
<dbReference type="CDD" id="cd00130">
    <property type="entry name" value="PAS"/>
    <property type="match status" value="1"/>
</dbReference>
<dbReference type="SMART" id="SM00091">
    <property type="entry name" value="PAS"/>
    <property type="match status" value="1"/>
</dbReference>
<dbReference type="Pfam" id="PF02518">
    <property type="entry name" value="HATPase_c"/>
    <property type="match status" value="1"/>
</dbReference>
<dbReference type="InterPro" id="IPR035965">
    <property type="entry name" value="PAS-like_dom_sf"/>
</dbReference>
<evidence type="ECO:0000256" key="2">
    <source>
        <dbReference type="ARBA" id="ARBA00012438"/>
    </source>
</evidence>
<evidence type="ECO:0000256" key="7">
    <source>
        <dbReference type="SAM" id="Coils"/>
    </source>
</evidence>
<dbReference type="CDD" id="cd00075">
    <property type="entry name" value="HATPase"/>
    <property type="match status" value="1"/>
</dbReference>
<dbReference type="InterPro" id="IPR003661">
    <property type="entry name" value="HisK_dim/P_dom"/>
</dbReference>
<dbReference type="InterPro" id="IPR050736">
    <property type="entry name" value="Sensor_HK_Regulatory"/>
</dbReference>
<sequence length="456" mass="50748">MLRARVAELERERDEALEQGQTQRIQFEGELESLRQATHPHCDASTDEQLEALKAVFETITDGVVVYDREGVIISANSAFHRMMGITSPTDYISLSMHQRYSRLHVRDGQGHDLPEDELPLARLARGEVIASSDLADLTFQTLDGREISTDVSGAPLLNVAGGMIGMVVVFHDITARKQLERQTNEVLRTLREEQARSRASESALLEANRRMDEFLSIASHELRTPLTTINGNIQLAKRRIDTLLTPTGELAAHQDKLKLIRELLNRAERQVRIQNRLVGDLLDVSRIQGNRLQLNMDDTNMVEIVHNAVEDQRSAAPGRVILLQDDLEGWVLPVHADADRIGQVVTNFLTNALKYSASDRMVEVRIKVVGSCVKVAVRDEGPGLPPEEQKMLWERFYRVPGIVVQSGSGVGLGLGLHICQTIITRHGGEVGVESEVGKGSIFWFKLPLVSNCVTT</sequence>
<evidence type="ECO:0000256" key="5">
    <source>
        <dbReference type="ARBA" id="ARBA00022777"/>
    </source>
</evidence>
<feature type="domain" description="PAS" evidence="9">
    <location>
        <begin position="49"/>
        <end position="87"/>
    </location>
</feature>
<dbReference type="OrthoDB" id="567946at2"/>
<evidence type="ECO:0000259" key="10">
    <source>
        <dbReference type="PROSITE" id="PS50113"/>
    </source>
</evidence>
<dbReference type="SUPFAM" id="SSF55785">
    <property type="entry name" value="PYP-like sensor domain (PAS domain)"/>
    <property type="match status" value="1"/>
</dbReference>
<dbReference type="InterPro" id="IPR000014">
    <property type="entry name" value="PAS"/>
</dbReference>
<evidence type="ECO:0000256" key="1">
    <source>
        <dbReference type="ARBA" id="ARBA00000085"/>
    </source>
</evidence>
<dbReference type="InterPro" id="IPR005467">
    <property type="entry name" value="His_kinase_dom"/>
</dbReference>
<dbReference type="SUPFAM" id="SSF55874">
    <property type="entry name" value="ATPase domain of HSP90 chaperone/DNA topoisomerase II/histidine kinase"/>
    <property type="match status" value="1"/>
</dbReference>
<dbReference type="InterPro" id="IPR000700">
    <property type="entry name" value="PAS-assoc_C"/>
</dbReference>
<comment type="caution">
    <text evidence="11">The sequence shown here is derived from an EMBL/GenBank/DDBJ whole genome shotgun (WGS) entry which is preliminary data.</text>
</comment>
<evidence type="ECO:0000256" key="6">
    <source>
        <dbReference type="ARBA" id="ARBA00023012"/>
    </source>
</evidence>
<feature type="domain" description="PAC" evidence="10">
    <location>
        <begin position="134"/>
        <end position="186"/>
    </location>
</feature>
<dbReference type="InterPro" id="IPR003594">
    <property type="entry name" value="HATPase_dom"/>
</dbReference>
<feature type="domain" description="Histidine kinase" evidence="8">
    <location>
        <begin position="218"/>
        <end position="451"/>
    </location>
</feature>
<comment type="catalytic activity">
    <reaction evidence="1">
        <text>ATP + protein L-histidine = ADP + protein N-phospho-L-histidine.</text>
        <dbReference type="EC" id="2.7.13.3"/>
    </reaction>
</comment>
<protein>
    <recommendedName>
        <fullName evidence="2">histidine kinase</fullName>
        <ecNumber evidence="2">2.7.13.3</ecNumber>
    </recommendedName>
</protein>
<evidence type="ECO:0000256" key="4">
    <source>
        <dbReference type="ARBA" id="ARBA00022679"/>
    </source>
</evidence>
<keyword evidence="6" id="KW-0902">Two-component regulatory system</keyword>
<evidence type="ECO:0000313" key="12">
    <source>
        <dbReference type="Proteomes" id="UP000287224"/>
    </source>
</evidence>
<dbReference type="Gene3D" id="3.30.450.20">
    <property type="entry name" value="PAS domain"/>
    <property type="match status" value="1"/>
</dbReference>
<feature type="coiled-coil region" evidence="7">
    <location>
        <begin position="251"/>
        <end position="278"/>
    </location>
</feature>
<proteinExistence type="predicted"/>
<dbReference type="Pfam" id="PF08448">
    <property type="entry name" value="PAS_4"/>
    <property type="match status" value="1"/>
</dbReference>
<dbReference type="NCBIfam" id="TIGR00229">
    <property type="entry name" value="sensory_box"/>
    <property type="match status" value="1"/>
</dbReference>
<keyword evidence="12" id="KW-1185">Reference proteome</keyword>
<keyword evidence="4" id="KW-0808">Transferase</keyword>
<dbReference type="GO" id="GO:0000155">
    <property type="term" value="F:phosphorelay sensor kinase activity"/>
    <property type="evidence" value="ECO:0007669"/>
    <property type="project" value="InterPro"/>
</dbReference>
<dbReference type="PRINTS" id="PR00344">
    <property type="entry name" value="BCTRLSENSOR"/>
</dbReference>
<dbReference type="PROSITE" id="PS50109">
    <property type="entry name" value="HIS_KIN"/>
    <property type="match status" value="1"/>
</dbReference>